<dbReference type="Proteomes" id="UP000799324">
    <property type="component" value="Unassembled WGS sequence"/>
</dbReference>
<feature type="binding site" evidence="4">
    <location>
        <begin position="241"/>
        <end position="244"/>
    </location>
    <ligand>
        <name>substrate</name>
    </ligand>
</feature>
<evidence type="ECO:0000256" key="4">
    <source>
        <dbReference type="PIRSR" id="PIRSR001221-2"/>
    </source>
</evidence>
<dbReference type="Pfam" id="PF01425">
    <property type="entry name" value="Amidase"/>
    <property type="match status" value="2"/>
</dbReference>
<evidence type="ECO:0000256" key="1">
    <source>
        <dbReference type="ARBA" id="ARBA00009199"/>
    </source>
</evidence>
<dbReference type="GO" id="GO:0016787">
    <property type="term" value="F:hydrolase activity"/>
    <property type="evidence" value="ECO:0007669"/>
    <property type="project" value="UniProtKB-KW"/>
</dbReference>
<accession>A0A6A6TN31</accession>
<feature type="region of interest" description="Disordered" evidence="5">
    <location>
        <begin position="1"/>
        <end position="21"/>
    </location>
</feature>
<dbReference type="OrthoDB" id="6428749at2759"/>
<dbReference type="InterPro" id="IPR036928">
    <property type="entry name" value="AS_sf"/>
</dbReference>
<proteinExistence type="inferred from homology"/>
<dbReference type="EMBL" id="MU004295">
    <property type="protein sequence ID" value="KAF2661220.1"/>
    <property type="molecule type" value="Genomic_DNA"/>
</dbReference>
<evidence type="ECO:0000313" key="8">
    <source>
        <dbReference type="Proteomes" id="UP000799324"/>
    </source>
</evidence>
<organism evidence="7 8">
    <name type="scientific">Lophiostoma macrostomum CBS 122681</name>
    <dbReference type="NCBI Taxonomy" id="1314788"/>
    <lineage>
        <taxon>Eukaryota</taxon>
        <taxon>Fungi</taxon>
        <taxon>Dikarya</taxon>
        <taxon>Ascomycota</taxon>
        <taxon>Pezizomycotina</taxon>
        <taxon>Dothideomycetes</taxon>
        <taxon>Pleosporomycetidae</taxon>
        <taxon>Pleosporales</taxon>
        <taxon>Lophiostomataceae</taxon>
        <taxon>Lophiostoma</taxon>
    </lineage>
</organism>
<feature type="domain" description="Amidase" evidence="6">
    <location>
        <begin position="252"/>
        <end position="524"/>
    </location>
</feature>
<dbReference type="InterPro" id="IPR023631">
    <property type="entry name" value="Amidase_dom"/>
</dbReference>
<reference evidence="7" key="1">
    <citation type="journal article" date="2020" name="Stud. Mycol.">
        <title>101 Dothideomycetes genomes: a test case for predicting lifestyles and emergence of pathogens.</title>
        <authorList>
            <person name="Haridas S."/>
            <person name="Albert R."/>
            <person name="Binder M."/>
            <person name="Bloem J."/>
            <person name="Labutti K."/>
            <person name="Salamov A."/>
            <person name="Andreopoulos B."/>
            <person name="Baker S."/>
            <person name="Barry K."/>
            <person name="Bills G."/>
            <person name="Bluhm B."/>
            <person name="Cannon C."/>
            <person name="Castanera R."/>
            <person name="Culley D."/>
            <person name="Daum C."/>
            <person name="Ezra D."/>
            <person name="Gonzalez J."/>
            <person name="Henrissat B."/>
            <person name="Kuo A."/>
            <person name="Liang C."/>
            <person name="Lipzen A."/>
            <person name="Lutzoni F."/>
            <person name="Magnuson J."/>
            <person name="Mondo S."/>
            <person name="Nolan M."/>
            <person name="Ohm R."/>
            <person name="Pangilinan J."/>
            <person name="Park H.-J."/>
            <person name="Ramirez L."/>
            <person name="Alfaro M."/>
            <person name="Sun H."/>
            <person name="Tritt A."/>
            <person name="Yoshinaga Y."/>
            <person name="Zwiers L.-H."/>
            <person name="Turgeon B."/>
            <person name="Goodwin S."/>
            <person name="Spatafora J."/>
            <person name="Crous P."/>
            <person name="Grigoriev I."/>
        </authorList>
    </citation>
    <scope>NUCLEOTIDE SEQUENCE</scope>
    <source>
        <strain evidence="7">CBS 122681</strain>
    </source>
</reference>
<evidence type="ECO:0000259" key="6">
    <source>
        <dbReference type="Pfam" id="PF01425"/>
    </source>
</evidence>
<feature type="active site" description="Charge relay system" evidence="3">
    <location>
        <position position="220"/>
    </location>
</feature>
<feature type="active site" description="Charge relay system" evidence="3">
    <location>
        <position position="136"/>
    </location>
</feature>
<evidence type="ECO:0000256" key="2">
    <source>
        <dbReference type="ARBA" id="ARBA00022801"/>
    </source>
</evidence>
<dbReference type="PANTHER" id="PTHR46072">
    <property type="entry name" value="AMIDASE-RELATED-RELATED"/>
    <property type="match status" value="1"/>
</dbReference>
<comment type="similarity">
    <text evidence="1">Belongs to the amidase family.</text>
</comment>
<feature type="binding site" evidence="4">
    <location>
        <position position="194"/>
    </location>
    <ligand>
        <name>substrate</name>
    </ligand>
</feature>
<evidence type="ECO:0000256" key="3">
    <source>
        <dbReference type="PIRSR" id="PIRSR001221-1"/>
    </source>
</evidence>
<dbReference type="PIRSF" id="PIRSF001221">
    <property type="entry name" value="Amidase_fungi"/>
    <property type="match status" value="1"/>
</dbReference>
<dbReference type="Gene3D" id="3.90.1300.10">
    <property type="entry name" value="Amidase signature (AS) domain"/>
    <property type="match status" value="2"/>
</dbReference>
<dbReference type="SUPFAM" id="SSF75304">
    <property type="entry name" value="Amidase signature (AS) enzymes"/>
    <property type="match status" value="1"/>
</dbReference>
<feature type="binding site" evidence="4">
    <location>
        <position position="220"/>
    </location>
    <ligand>
        <name>substrate</name>
    </ligand>
</feature>
<protein>
    <submittedName>
        <fullName evidence="7">Amidase</fullName>
    </submittedName>
</protein>
<evidence type="ECO:0000256" key="5">
    <source>
        <dbReference type="SAM" id="MobiDB-lite"/>
    </source>
</evidence>
<feature type="domain" description="Amidase" evidence="6">
    <location>
        <begin position="82"/>
        <end position="246"/>
    </location>
</feature>
<sequence length="544" mass="59581">MLVPSQSWQAKAKAKRSANSAKIPPEWRLSKVDLKKAAEQRDLTGSFIQQYLDADEQAILSQEAVAIVAHVREGDLTAKNVALAFCKAAAISHQINNCLHEIFFSQAVARAEELDRYYQKHGRVVGPLHGLPVSLKDQFHVKGNDTTMGYIGWIDTYEGSNDKELVHKVNSQIVTELLDLGAVLYCKTSLPQTLLFGETVNNIIGRTLNPNNQNLSCGGSSGGEGALQALRGSVVGLGTDIGGSVRETTYPSTVGVLGTSIDAIHLVFSSIMATQPWTKDPNLVPIPWRPDLADEVLARSDAHGRSNGDLPLKLGIYWTDQVVTPQPPIARGLRLVVDAVKKAGHKIVEWEPPDQRTAKRVHLAFLKADGGYDIHKQLNLSGEPLIPELQATFKLKEPLPLPVYQELTIEGRDYEAQYSDYWNSTSDSDGQVVDAVIMPVAPHAAVIPGKFYHTAYTEAINLLDYSVVVIPVTKADKSIDLADPGYKPLNDVDAKNWHAYDPDIYDGAPVGIQIVARKFEEEKVWAIGKIVTQILQSGSFESDV</sequence>
<dbReference type="PANTHER" id="PTHR46072:SF8">
    <property type="entry name" value="AMIDASE DOMAIN-CONTAINING PROTEIN"/>
    <property type="match status" value="1"/>
</dbReference>
<keyword evidence="8" id="KW-1185">Reference proteome</keyword>
<dbReference type="AlphaFoldDB" id="A0A6A6TN31"/>
<keyword evidence="2" id="KW-0378">Hydrolase</keyword>
<name>A0A6A6TN31_9PLEO</name>
<feature type="active site" description="Acyl-ester intermediate" evidence="3">
    <location>
        <position position="244"/>
    </location>
</feature>
<gene>
    <name evidence="7" type="ORF">K491DRAFT_765116</name>
</gene>
<evidence type="ECO:0000313" key="7">
    <source>
        <dbReference type="EMBL" id="KAF2661220.1"/>
    </source>
</evidence>